<keyword evidence="2" id="KW-1133">Transmembrane helix</keyword>
<feature type="region of interest" description="Disordered" evidence="1">
    <location>
        <begin position="1"/>
        <end position="27"/>
    </location>
</feature>
<dbReference type="WBParaSite" id="MBELARI_LOCUS8237">
    <property type="protein sequence ID" value="MBELARI_LOCUS8237"/>
    <property type="gene ID" value="MBELARI_LOCUS8237"/>
</dbReference>
<dbReference type="Proteomes" id="UP000887575">
    <property type="component" value="Unassembled WGS sequence"/>
</dbReference>
<protein>
    <submittedName>
        <fullName evidence="4">Uncharacterized protein</fullName>
    </submittedName>
</protein>
<dbReference type="AlphaFoldDB" id="A0AAF3FNB2"/>
<feature type="transmembrane region" description="Helical" evidence="2">
    <location>
        <begin position="68"/>
        <end position="88"/>
    </location>
</feature>
<organism evidence="3 4">
    <name type="scientific">Mesorhabditis belari</name>
    <dbReference type="NCBI Taxonomy" id="2138241"/>
    <lineage>
        <taxon>Eukaryota</taxon>
        <taxon>Metazoa</taxon>
        <taxon>Ecdysozoa</taxon>
        <taxon>Nematoda</taxon>
        <taxon>Chromadorea</taxon>
        <taxon>Rhabditida</taxon>
        <taxon>Rhabditina</taxon>
        <taxon>Rhabditomorpha</taxon>
        <taxon>Rhabditoidea</taxon>
        <taxon>Rhabditidae</taxon>
        <taxon>Mesorhabditinae</taxon>
        <taxon>Mesorhabditis</taxon>
    </lineage>
</organism>
<evidence type="ECO:0000313" key="3">
    <source>
        <dbReference type="Proteomes" id="UP000887575"/>
    </source>
</evidence>
<evidence type="ECO:0000313" key="4">
    <source>
        <dbReference type="WBParaSite" id="MBELARI_LOCUS8237"/>
    </source>
</evidence>
<keyword evidence="2" id="KW-0472">Membrane</keyword>
<reference evidence="4" key="1">
    <citation type="submission" date="2024-02" db="UniProtKB">
        <authorList>
            <consortium name="WormBaseParasite"/>
        </authorList>
    </citation>
    <scope>IDENTIFICATION</scope>
</reference>
<name>A0AAF3FNB2_9BILA</name>
<keyword evidence="3" id="KW-1185">Reference proteome</keyword>
<keyword evidence="2" id="KW-0812">Transmembrane</keyword>
<sequence length="93" mass="10588">MMERRKRKEDDDQNPLKNRQFSTEPKKRDFAKVVSEFNGVGKTFVPDGLIAGNPDDLSIKNKPPFDPVVFILCALAIVVFMISIYMIISLDDI</sequence>
<evidence type="ECO:0000256" key="2">
    <source>
        <dbReference type="SAM" id="Phobius"/>
    </source>
</evidence>
<evidence type="ECO:0000256" key="1">
    <source>
        <dbReference type="SAM" id="MobiDB-lite"/>
    </source>
</evidence>
<proteinExistence type="predicted"/>
<accession>A0AAF3FNB2</accession>